<keyword evidence="5 8" id="KW-0805">Transcription regulation</keyword>
<feature type="domain" description="Anti-sigma-K factor RskA N-terminal" evidence="10">
    <location>
        <begin position="9"/>
        <end position="56"/>
    </location>
</feature>
<dbReference type="AlphaFoldDB" id="A0AAE4REA0"/>
<evidence type="ECO:0000256" key="8">
    <source>
        <dbReference type="RuleBase" id="RU363049"/>
    </source>
</evidence>
<evidence type="ECO:0000256" key="7">
    <source>
        <dbReference type="ARBA" id="ARBA00023163"/>
    </source>
</evidence>
<evidence type="ECO:0000256" key="6">
    <source>
        <dbReference type="ARBA" id="ARBA00023136"/>
    </source>
</evidence>
<name>A0AAE4REA0_MYCIT</name>
<dbReference type="Gene3D" id="1.10.10.1320">
    <property type="entry name" value="Anti-sigma factor, zinc-finger domain"/>
    <property type="match status" value="1"/>
</dbReference>
<gene>
    <name evidence="8" type="primary">rskA</name>
    <name evidence="11" type="ORF">R4F53_13050</name>
</gene>
<evidence type="ECO:0000313" key="12">
    <source>
        <dbReference type="Proteomes" id="UP001187143"/>
    </source>
</evidence>
<evidence type="ECO:0000256" key="4">
    <source>
        <dbReference type="ARBA" id="ARBA00022989"/>
    </source>
</evidence>
<feature type="transmembrane region" description="Helical" evidence="8">
    <location>
        <begin position="91"/>
        <end position="112"/>
    </location>
</feature>
<dbReference type="GO" id="GO:0005886">
    <property type="term" value="C:plasma membrane"/>
    <property type="evidence" value="ECO:0007669"/>
    <property type="project" value="UniProtKB-SubCell"/>
</dbReference>
<proteinExistence type="inferred from homology"/>
<reference evidence="11" key="1">
    <citation type="submission" date="2023-10" db="EMBL/GenBank/DDBJ databases">
        <title>Characterization and genome sequence of Mycobacterium intracellulare ABSURDO, a novel pathogenic isolate with three colony morphotypes that vary in growth and acid-fastness.</title>
        <authorList>
            <person name="Jude B.A."/>
            <person name="Robinson R.T."/>
        </authorList>
    </citation>
    <scope>NUCLEOTIDE SEQUENCE</scope>
    <source>
        <strain evidence="11">ABSURDO Component B</strain>
    </source>
</reference>
<keyword evidence="4 8" id="KW-1133">Transmembrane helix</keyword>
<dbReference type="PANTHER" id="PTHR37461">
    <property type="entry name" value="ANTI-SIGMA-K FACTOR RSKA"/>
    <property type="match status" value="1"/>
</dbReference>
<evidence type="ECO:0000256" key="2">
    <source>
        <dbReference type="ARBA" id="ARBA00022475"/>
    </source>
</evidence>
<comment type="similarity">
    <text evidence="8">Belongs to the anti-sigma-K factor family.</text>
</comment>
<comment type="caution">
    <text evidence="11">The sequence shown here is derived from an EMBL/GenBank/DDBJ whole genome shotgun (WGS) entry which is preliminary data.</text>
</comment>
<dbReference type="EMBL" id="JAWLLD010000012">
    <property type="protein sequence ID" value="MDV7013218.1"/>
    <property type="molecule type" value="Genomic_DNA"/>
</dbReference>
<dbReference type="Pfam" id="PF10099">
    <property type="entry name" value="RskA_C"/>
    <property type="match status" value="1"/>
</dbReference>
<comment type="domain">
    <text evidence="8">The cytosolic domain interacts with sigma factor SigK.</text>
</comment>
<keyword evidence="3 8" id="KW-0812">Transmembrane</keyword>
<dbReference type="Proteomes" id="UP001187143">
    <property type="component" value="Unassembled WGS sequence"/>
</dbReference>
<dbReference type="PANTHER" id="PTHR37461:SF1">
    <property type="entry name" value="ANTI-SIGMA-K FACTOR RSKA"/>
    <property type="match status" value="1"/>
</dbReference>
<comment type="function">
    <text evidence="8">An anti-sigma factor for extracytoplasmic function (ECF) sigma factor SigK. ECF sigma factors are held in an inactive form by an anti-sigma factor until released by regulated intramembrane proteolysis (RIP). RIP occurs when an extracytoplasmic signal triggers a concerted proteolytic cascade to transmit information and elicit cellular responses. The membrane-spanning regulatory substrate protein is first cut extracytoplasmically (site-1 protease, S1P), then within the membrane itself (site-2 protease, S2P, Rip1), while cytoplasmic proteases finish degrading the regulatory protein, liberating the sigma factor.</text>
</comment>
<evidence type="ECO:0000256" key="5">
    <source>
        <dbReference type="ARBA" id="ARBA00023015"/>
    </source>
</evidence>
<organism evidence="11 12">
    <name type="scientific">Mycobacterium intracellulare</name>
    <dbReference type="NCBI Taxonomy" id="1767"/>
    <lineage>
        <taxon>Bacteria</taxon>
        <taxon>Bacillati</taxon>
        <taxon>Actinomycetota</taxon>
        <taxon>Actinomycetes</taxon>
        <taxon>Mycobacteriales</taxon>
        <taxon>Mycobacteriaceae</taxon>
        <taxon>Mycobacterium</taxon>
        <taxon>Mycobacterium avium complex (MAC)</taxon>
    </lineage>
</organism>
<dbReference type="InterPro" id="IPR041916">
    <property type="entry name" value="Anti_sigma_zinc_sf"/>
</dbReference>
<dbReference type="InterPro" id="IPR051474">
    <property type="entry name" value="Anti-sigma-K/W_factor"/>
</dbReference>
<comment type="subcellular location">
    <subcellularLocation>
        <location evidence="1 8">Cell membrane</location>
        <topology evidence="1 8">Single-pass membrane protein</topology>
    </subcellularLocation>
</comment>
<evidence type="ECO:0000256" key="1">
    <source>
        <dbReference type="ARBA" id="ARBA00004162"/>
    </source>
</evidence>
<keyword evidence="2 8" id="KW-1003">Cell membrane</keyword>
<evidence type="ECO:0000313" key="11">
    <source>
        <dbReference type="EMBL" id="MDV7013218.1"/>
    </source>
</evidence>
<dbReference type="Pfam" id="PF22618">
    <property type="entry name" value="RskA_N"/>
    <property type="match status" value="1"/>
</dbReference>
<dbReference type="InterPro" id="IPR053877">
    <property type="entry name" value="RskA_N"/>
</dbReference>
<dbReference type="GO" id="GO:0016989">
    <property type="term" value="F:sigma factor antagonist activity"/>
    <property type="evidence" value="ECO:0007669"/>
    <property type="project" value="TreeGrafter"/>
</dbReference>
<sequence length="232" mass="24105">MTDPSDFTLLELAAAYALDAVSDTERADIERRVAAAPPSVAEEFHAEVRAVRETMAVVSAHTELDPHPRLRAKVLAAVEPRRSGRIRWRTAALAAAAAVVAAVIATGVTVALRPTPTTSTAEAVFAAPDVHSASAELPAGGTATVVFSRQRNAAVVVLNNIAPPLPDSVYEMWLIDQNGPRPAGTMGADTVKPSTTAIVPNLGHSTVLAVTAEPGQGSAQPTTTPFLKLPLS</sequence>
<evidence type="ECO:0000259" key="9">
    <source>
        <dbReference type="Pfam" id="PF10099"/>
    </source>
</evidence>
<dbReference type="GO" id="GO:0006417">
    <property type="term" value="P:regulation of translation"/>
    <property type="evidence" value="ECO:0007669"/>
    <property type="project" value="TreeGrafter"/>
</dbReference>
<accession>A0AAE4REA0</accession>
<dbReference type="InterPro" id="IPR018764">
    <property type="entry name" value="RskA_C"/>
</dbReference>
<keyword evidence="6 8" id="KW-0472">Membrane</keyword>
<keyword evidence="7 8" id="KW-0804">Transcription</keyword>
<evidence type="ECO:0000256" key="3">
    <source>
        <dbReference type="ARBA" id="ARBA00022692"/>
    </source>
</evidence>
<protein>
    <recommendedName>
        <fullName evidence="8">Anti-sigma-K factor RskA</fullName>
    </recommendedName>
    <alternativeName>
        <fullName evidence="8">Sigma-K anti-sigma factor RskA</fullName>
    </alternativeName>
</protein>
<feature type="domain" description="Anti-sigma K factor RskA C-terminal" evidence="9">
    <location>
        <begin position="93"/>
        <end position="225"/>
    </location>
</feature>
<dbReference type="RefSeq" id="WP_014942323.1">
    <property type="nucleotide sequence ID" value="NZ_JAEKMV010000008.1"/>
</dbReference>
<evidence type="ECO:0000259" key="10">
    <source>
        <dbReference type="Pfam" id="PF22618"/>
    </source>
</evidence>